<name>A0A0U5L5H0_9GAMM</name>
<accession>A0A0U5L5H0</accession>
<dbReference type="Proteomes" id="UP000059419">
    <property type="component" value="Chromosome 1"/>
</dbReference>
<organism evidence="1 2">
    <name type="scientific">Duffyella gerundensis</name>
    <dbReference type="NCBI Taxonomy" id="1619313"/>
    <lineage>
        <taxon>Bacteria</taxon>
        <taxon>Pseudomonadati</taxon>
        <taxon>Pseudomonadota</taxon>
        <taxon>Gammaproteobacteria</taxon>
        <taxon>Enterobacterales</taxon>
        <taxon>Erwiniaceae</taxon>
        <taxon>Duffyella</taxon>
    </lineage>
</organism>
<keyword evidence="2" id="KW-1185">Reference proteome</keyword>
<gene>
    <name evidence="1" type="ORF">EM595_2161</name>
</gene>
<dbReference type="AlphaFoldDB" id="A0A0U5L5H0"/>
<evidence type="ECO:0000313" key="2">
    <source>
        <dbReference type="Proteomes" id="UP000059419"/>
    </source>
</evidence>
<dbReference type="EMBL" id="LN907827">
    <property type="protein sequence ID" value="CUU24395.1"/>
    <property type="molecule type" value="Genomic_DNA"/>
</dbReference>
<dbReference type="KEGG" id="ege:EM595_2161"/>
<proteinExistence type="predicted"/>
<protein>
    <submittedName>
        <fullName evidence="1">Uncharacterized protein</fullName>
    </submittedName>
</protein>
<sequence>MTGVSEAARIDEKKTARAIGIAAGCQAGLCATQCIH</sequence>
<reference evidence="2" key="1">
    <citation type="submission" date="2015-11" db="EMBL/GenBank/DDBJ databases">
        <authorList>
            <person name="Blom J."/>
        </authorList>
    </citation>
    <scope>NUCLEOTIDE SEQUENCE [LARGE SCALE GENOMIC DNA]</scope>
</reference>
<evidence type="ECO:0000313" key="1">
    <source>
        <dbReference type="EMBL" id="CUU24395.1"/>
    </source>
</evidence>